<accession>A0ABD5NPM0</accession>
<feature type="transmembrane region" description="Helical" evidence="1">
    <location>
        <begin position="105"/>
        <end position="126"/>
    </location>
</feature>
<keyword evidence="1" id="KW-1133">Transmembrane helix</keyword>
<organism evidence="2 3">
    <name type="scientific">Halovivax cerinus</name>
    <dbReference type="NCBI Taxonomy" id="1487865"/>
    <lineage>
        <taxon>Archaea</taxon>
        <taxon>Methanobacteriati</taxon>
        <taxon>Methanobacteriota</taxon>
        <taxon>Stenosarchaea group</taxon>
        <taxon>Halobacteria</taxon>
        <taxon>Halobacteriales</taxon>
        <taxon>Natrialbaceae</taxon>
        <taxon>Halovivax</taxon>
    </lineage>
</organism>
<feature type="transmembrane region" description="Helical" evidence="1">
    <location>
        <begin position="178"/>
        <end position="206"/>
    </location>
</feature>
<dbReference type="RefSeq" id="WP_256533586.1">
    <property type="nucleotide sequence ID" value="NZ_CP101824.1"/>
</dbReference>
<name>A0ABD5NPM0_9EURY</name>
<dbReference type="Proteomes" id="UP001595846">
    <property type="component" value="Unassembled WGS sequence"/>
</dbReference>
<keyword evidence="3" id="KW-1185">Reference proteome</keyword>
<feature type="transmembrane region" description="Helical" evidence="1">
    <location>
        <begin position="226"/>
        <end position="248"/>
    </location>
</feature>
<gene>
    <name evidence="2" type="ORF">ACFOUR_11645</name>
</gene>
<feature type="transmembrane region" description="Helical" evidence="1">
    <location>
        <begin position="27"/>
        <end position="46"/>
    </location>
</feature>
<sequence>MAIGAVGGLAHVLLVVALLSSFDYHPFVTSTELVILSAGVFVLGAIPSAISVFTRLVVPGGGLLALAASVTVVEVTTPAPQKTGELGGHAIVDGSFYALQYADSWYLWLSLLLAAGVAEFVIRRGYALGDDRIRHLPSLPVVRSRRWTVVAACSIVAGTGTMVLLIDGTLWDTVPGYAIGFAAAGAATAVPFAALLARGLVCPFVLYSLVITNHVRAEAFLSPDGLAIVFLGFMALVFAIVAVIEWLVRSGLFGWDGGRFVDNQPLGR</sequence>
<proteinExistence type="predicted"/>
<keyword evidence="1" id="KW-0472">Membrane</keyword>
<dbReference type="GeneID" id="73902717"/>
<reference evidence="2 3" key="1">
    <citation type="journal article" date="2019" name="Int. J. Syst. Evol. Microbiol.">
        <title>The Global Catalogue of Microorganisms (GCM) 10K type strain sequencing project: providing services to taxonomists for standard genome sequencing and annotation.</title>
        <authorList>
            <consortium name="The Broad Institute Genomics Platform"/>
            <consortium name="The Broad Institute Genome Sequencing Center for Infectious Disease"/>
            <person name="Wu L."/>
            <person name="Ma J."/>
        </authorList>
    </citation>
    <scope>NUCLEOTIDE SEQUENCE [LARGE SCALE GENOMIC DNA]</scope>
    <source>
        <strain evidence="2 3">IBRC-M 10256</strain>
    </source>
</reference>
<evidence type="ECO:0000313" key="3">
    <source>
        <dbReference type="Proteomes" id="UP001595846"/>
    </source>
</evidence>
<evidence type="ECO:0000256" key="1">
    <source>
        <dbReference type="SAM" id="Phobius"/>
    </source>
</evidence>
<feature type="transmembrane region" description="Helical" evidence="1">
    <location>
        <begin position="147"/>
        <end position="166"/>
    </location>
</feature>
<comment type="caution">
    <text evidence="2">The sequence shown here is derived from an EMBL/GenBank/DDBJ whole genome shotgun (WGS) entry which is preliminary data.</text>
</comment>
<dbReference type="EMBL" id="JBHSAQ010000010">
    <property type="protein sequence ID" value="MFC3959017.1"/>
    <property type="molecule type" value="Genomic_DNA"/>
</dbReference>
<protein>
    <submittedName>
        <fullName evidence="2">Uncharacterized protein</fullName>
    </submittedName>
</protein>
<evidence type="ECO:0000313" key="2">
    <source>
        <dbReference type="EMBL" id="MFC3959017.1"/>
    </source>
</evidence>
<dbReference type="AlphaFoldDB" id="A0ABD5NPM0"/>
<keyword evidence="1" id="KW-0812">Transmembrane</keyword>